<dbReference type="RefSeq" id="WP_022633219.1">
    <property type="nucleotide sequence ID" value="NZ_AMWE01000002.1"/>
</dbReference>
<protein>
    <submittedName>
        <fullName evidence="2">Uncharacterized protein</fullName>
    </submittedName>
</protein>
<evidence type="ECO:0000313" key="3">
    <source>
        <dbReference type="Proteomes" id="UP000017142"/>
    </source>
</evidence>
<evidence type="ECO:0000313" key="2">
    <source>
        <dbReference type="EMBL" id="ERO58595.1"/>
    </source>
</evidence>
<proteinExistence type="predicted"/>
<feature type="signal peptide" evidence="1">
    <location>
        <begin position="1"/>
        <end position="24"/>
    </location>
</feature>
<reference evidence="3" key="1">
    <citation type="journal article" date="2013" name="Diversity">
        <title>Genome Sequence of Dickeya solani, a New soft Rot Pathogen of Potato, Suggests its Emergence May Be Related to a Novel Combination of Non-Ribosomal Peptide/Polyketide Synthetase Clusters.</title>
        <authorList>
            <person name="Garlant L."/>
            <person name="Koskinen P."/>
            <person name="Rouhiainen L."/>
            <person name="Laine P."/>
            <person name="Paulin L."/>
            <person name="Auvinen P."/>
            <person name="Holm L."/>
            <person name="Pirhonen M."/>
        </authorList>
    </citation>
    <scope>NUCLEOTIDE SEQUENCE [LARGE SCALE GENOMIC DNA]</scope>
    <source>
        <strain evidence="3">D s0432-1</strain>
    </source>
</reference>
<sequence length="135" mass="15083">MNYSKCFFSFVVGGYLLSSTTVWAVRENDPKSLFVPYVAGKTETLVVNGTKFCVALFRPDGKNIEENKRFIEIGSLHTAILPADHPAKLDVVYMKTMPSDAKEKCENDVNNPNNKIKRGVHFNLTAVDLKDLDPS</sequence>
<dbReference type="Proteomes" id="UP000017142">
    <property type="component" value="Unassembled WGS sequence"/>
</dbReference>
<keyword evidence="1" id="KW-0732">Signal</keyword>
<dbReference type="GeneID" id="43521198"/>
<accession>A0AAV3KCQ5</accession>
<feature type="chain" id="PRO_5043551011" evidence="1">
    <location>
        <begin position="25"/>
        <end position="135"/>
    </location>
</feature>
<gene>
    <name evidence="2" type="ORF">A544_1773</name>
</gene>
<dbReference type="EMBL" id="AMWE01000002">
    <property type="protein sequence ID" value="ERO58595.1"/>
    <property type="molecule type" value="Genomic_DNA"/>
</dbReference>
<dbReference type="AlphaFoldDB" id="A0AAV3KCQ5"/>
<organism evidence="2 3">
    <name type="scientific">Dickeya solani D s0432-1</name>
    <dbReference type="NCBI Taxonomy" id="1231725"/>
    <lineage>
        <taxon>Bacteria</taxon>
        <taxon>Pseudomonadati</taxon>
        <taxon>Pseudomonadota</taxon>
        <taxon>Gammaproteobacteria</taxon>
        <taxon>Enterobacterales</taxon>
        <taxon>Pectobacteriaceae</taxon>
        <taxon>Dickeya</taxon>
    </lineage>
</organism>
<comment type="caution">
    <text evidence="2">The sequence shown here is derived from an EMBL/GenBank/DDBJ whole genome shotgun (WGS) entry which is preliminary data.</text>
</comment>
<name>A0AAV3KCQ5_9GAMM</name>
<evidence type="ECO:0000256" key="1">
    <source>
        <dbReference type="SAM" id="SignalP"/>
    </source>
</evidence>